<evidence type="ECO:0000256" key="4">
    <source>
        <dbReference type="ARBA" id="ARBA00023242"/>
    </source>
</evidence>
<organism evidence="6 7">
    <name type="scientific">Cryptosporidium xiaoi</name>
    <dbReference type="NCBI Taxonomy" id="659607"/>
    <lineage>
        <taxon>Eukaryota</taxon>
        <taxon>Sar</taxon>
        <taxon>Alveolata</taxon>
        <taxon>Apicomplexa</taxon>
        <taxon>Conoidasida</taxon>
        <taxon>Coccidia</taxon>
        <taxon>Eucoccidiorida</taxon>
        <taxon>Eimeriorina</taxon>
        <taxon>Cryptosporidiidae</taxon>
        <taxon>Cryptosporidium</taxon>
    </lineage>
</organism>
<dbReference type="GO" id="GO:0003723">
    <property type="term" value="F:RNA binding"/>
    <property type="evidence" value="ECO:0007669"/>
    <property type="project" value="UniProtKB-KW"/>
</dbReference>
<protein>
    <recommendedName>
        <fullName evidence="5">K Homology domain-containing protein</fullName>
    </recommendedName>
</protein>
<evidence type="ECO:0000256" key="3">
    <source>
        <dbReference type="ARBA" id="ARBA00022884"/>
    </source>
</evidence>
<dbReference type="InterPro" id="IPR055212">
    <property type="entry name" value="KH-I_PNO1_first"/>
</dbReference>
<evidence type="ECO:0000313" key="7">
    <source>
        <dbReference type="Proteomes" id="UP001311799"/>
    </source>
</evidence>
<evidence type="ECO:0000256" key="1">
    <source>
        <dbReference type="ARBA" id="ARBA00004604"/>
    </source>
</evidence>
<dbReference type="PANTHER" id="PTHR12826:SF13">
    <property type="entry name" value="RNA-BINDING PROTEIN PNO1"/>
    <property type="match status" value="1"/>
</dbReference>
<reference evidence="6 7" key="1">
    <citation type="submission" date="2023-10" db="EMBL/GenBank/DDBJ databases">
        <title>Comparative genomics analysis reveals potential genetic determinants of host preference in Cryptosporidium xiaoi.</title>
        <authorList>
            <person name="Xiao L."/>
            <person name="Li J."/>
        </authorList>
    </citation>
    <scope>NUCLEOTIDE SEQUENCE [LARGE SCALE GENOMIC DNA]</scope>
    <source>
        <strain evidence="6 7">52996</strain>
    </source>
</reference>
<comment type="caution">
    <text evidence="6">The sequence shown here is derived from an EMBL/GenBank/DDBJ whole genome shotgun (WGS) entry which is preliminary data.</text>
</comment>
<comment type="similarity">
    <text evidence="2">Belongs to the PNO1 family.</text>
</comment>
<name>A0AAV9Y2K5_9CRYT</name>
<dbReference type="SMART" id="SM00322">
    <property type="entry name" value="KH"/>
    <property type="match status" value="1"/>
</dbReference>
<dbReference type="InterPro" id="IPR055211">
    <property type="entry name" value="KH_PNO1_2nd"/>
</dbReference>
<dbReference type="AlphaFoldDB" id="A0AAV9Y2K5"/>
<dbReference type="EMBL" id="JAWDEY010000001">
    <property type="protein sequence ID" value="KAK6591240.1"/>
    <property type="molecule type" value="Genomic_DNA"/>
</dbReference>
<dbReference type="InterPro" id="IPR004087">
    <property type="entry name" value="KH_dom"/>
</dbReference>
<proteinExistence type="inferred from homology"/>
<accession>A0AAV9Y2K5</accession>
<dbReference type="FunFam" id="3.30.1370.10:FF:000009">
    <property type="entry name" value="RNA-binding protein PNO1"/>
    <property type="match status" value="1"/>
</dbReference>
<feature type="domain" description="K Homology" evidence="5">
    <location>
        <begin position="131"/>
        <end position="204"/>
    </location>
</feature>
<dbReference type="PANTHER" id="PTHR12826">
    <property type="entry name" value="RIBONUCLEASE Y"/>
    <property type="match status" value="1"/>
</dbReference>
<evidence type="ECO:0000259" key="5">
    <source>
        <dbReference type="SMART" id="SM00322"/>
    </source>
</evidence>
<keyword evidence="4" id="KW-0539">Nucleus</keyword>
<dbReference type="Proteomes" id="UP001311799">
    <property type="component" value="Unassembled WGS sequence"/>
</dbReference>
<dbReference type="GO" id="GO:0005730">
    <property type="term" value="C:nucleolus"/>
    <property type="evidence" value="ECO:0007669"/>
    <property type="project" value="UniProtKB-SubCell"/>
</dbReference>
<comment type="subcellular location">
    <subcellularLocation>
        <location evidence="1">Nucleus</location>
        <location evidence="1">Nucleolus</location>
    </subcellularLocation>
</comment>
<dbReference type="CDD" id="cd22391">
    <property type="entry name" value="KH-I_PNO1_rpt1"/>
    <property type="match status" value="1"/>
</dbReference>
<evidence type="ECO:0000256" key="2">
    <source>
        <dbReference type="ARBA" id="ARBA00007515"/>
    </source>
</evidence>
<keyword evidence="7" id="KW-1185">Reference proteome</keyword>
<dbReference type="SUPFAM" id="SSF54791">
    <property type="entry name" value="Eukaryotic type KH-domain (KH-domain type I)"/>
    <property type="match status" value="1"/>
</dbReference>
<dbReference type="InterPro" id="IPR036612">
    <property type="entry name" value="KH_dom_type_1_sf"/>
</dbReference>
<keyword evidence="3" id="KW-0694">RNA-binding</keyword>
<sequence>MANSEEHEMNVDNNNSDQNMKLCDDSEKRTIQNHFKPLTGNEVDRSNEIRRIMVPENRMTPLKNQWINIVTPLVEHMGLHIRMNPKRRCIELKYGPDCTDIGALQKGVDFIKAFILGFELQDAIALLRLDDLYIESFEIKDVKRLTGAHLSRCIGRISGRDGKTKYAIENSTRTRIVLAGQKLHLMGAFQNIKLARDAICSLILGTPPGKVYNHLRIVSKRVQERF</sequence>
<gene>
    <name evidence="6" type="ORF">RS030_101672</name>
</gene>
<dbReference type="Pfam" id="PF22891">
    <property type="entry name" value="KH_PNO1_2nd"/>
    <property type="match status" value="1"/>
</dbReference>
<evidence type="ECO:0000313" key="6">
    <source>
        <dbReference type="EMBL" id="KAK6591240.1"/>
    </source>
</evidence>
<dbReference type="Gene3D" id="3.30.1370.10">
    <property type="entry name" value="K Homology domain, type 1"/>
    <property type="match status" value="1"/>
</dbReference>
<dbReference type="CDD" id="cd22392">
    <property type="entry name" value="KH-I_PNO1_rpt2"/>
    <property type="match status" value="1"/>
</dbReference>